<keyword evidence="2" id="KW-0732">Signal</keyword>
<dbReference type="PANTHER" id="PTHR30483:SF6">
    <property type="entry name" value="PERIPLASMIC BINDING PROTEIN OF ABC TRANSPORTER FOR NATURAL AMINO ACIDS"/>
    <property type="match status" value="1"/>
</dbReference>
<feature type="compositionally biased region" description="Low complexity" evidence="3">
    <location>
        <begin position="171"/>
        <end position="186"/>
    </location>
</feature>
<comment type="similarity">
    <text evidence="1">Belongs to the leucine-binding protein family.</text>
</comment>
<protein>
    <submittedName>
        <fullName evidence="6">ABC transporter substrate-binding protein</fullName>
    </submittedName>
</protein>
<keyword evidence="4" id="KW-0812">Transmembrane</keyword>
<dbReference type="EMBL" id="CP073041">
    <property type="protein sequence ID" value="UXE59426.1"/>
    <property type="molecule type" value="Genomic_DNA"/>
</dbReference>
<feature type="domain" description="Leucine-binding protein" evidence="5">
    <location>
        <begin position="392"/>
        <end position="705"/>
    </location>
</feature>
<feature type="transmembrane region" description="Helical" evidence="4">
    <location>
        <begin position="201"/>
        <end position="222"/>
    </location>
</feature>
<evidence type="ECO:0000256" key="1">
    <source>
        <dbReference type="ARBA" id="ARBA00010062"/>
    </source>
</evidence>
<sequence>MDNRQFLINASLLVNETQRNDIFSLLNDDNASEITIIVLETLLEEILGDNQQEFSKIKALLEKQERVTIKDYHGVQGNGIVISHINQIREILSYHTHPDQFHLLVYFALAQNIPDIITDDPNLILRTKSDNFLKISLPLPGGEEKTYRLKILSLDEFKNSLNSNPCQKSMPVESSSSQTPPVTPPNVSGSIWKNWENKINILLLIMILLKIGIIVFAIIKVMNIAQAKPQFFVGDDMSRGEEFLSPPKISEEKCKFQRTFDTESELNTKTQKDQLDNLKKAEEDFGSKKYLNATQKLESVIEILRKNKKENPMDMKLKKATEEYFQKEKYADSEREFESVIMKNKENRPNLRIGNDPELQIYQENAKARRSKNFLSIAVVVPLHKKNIDGSTDYTSTYCNRGRPILFGVAMAQKKINITGILIKGQKYHLEVVIANDRNDKGYKSKEIARKIVQDKSILGVIGHNSSSATKAALDEYRGNIVVVTSTSTASDLEKEMTGMFYRTVTSNQKLSERLADYLADKNIKNVAVVYEKGDVSSEDYLKSLKDYSDKKEKGIKLIREIEFKQSKNRSPTDIIKENVNFSVGAILHFTQTEDAQKFSLKLIEENAKQAKLPMLGGDSLYECDKLSKYSSGLILSVPWFNGANEASKRFNKDVSELAGGDVNWRTATSYDATIAFNKAFSKYDTDIITSITRDSLGGKMQHVQLSEDETSGAAFKLSDKDTMPSPQLVEVVPKKIVQKNDNKICDNYEFEKFDD</sequence>
<feature type="region of interest" description="Disordered" evidence="3">
    <location>
        <begin position="165"/>
        <end position="186"/>
    </location>
</feature>
<evidence type="ECO:0000313" key="6">
    <source>
        <dbReference type="EMBL" id="UXE59426.1"/>
    </source>
</evidence>
<dbReference type="Gene3D" id="3.40.50.2300">
    <property type="match status" value="2"/>
</dbReference>
<dbReference type="Proteomes" id="UP001065613">
    <property type="component" value="Chromosome"/>
</dbReference>
<dbReference type="InterPro" id="IPR028081">
    <property type="entry name" value="Leu-bd"/>
</dbReference>
<reference evidence="6" key="1">
    <citation type="submission" date="2021-04" db="EMBL/GenBank/DDBJ databases">
        <title>Genome sequence of Woronichinia naegeliana from Washington state freshwater lake bloom.</title>
        <authorList>
            <person name="Dreher T.W."/>
        </authorList>
    </citation>
    <scope>NUCLEOTIDE SEQUENCE</scope>
    <source>
        <strain evidence="6">WA131</strain>
    </source>
</reference>
<keyword evidence="4" id="KW-0472">Membrane</keyword>
<dbReference type="InterPro" id="IPR028082">
    <property type="entry name" value="Peripla_BP_I"/>
</dbReference>
<dbReference type="KEGG" id="wna:KA717_26885"/>
<accession>A0A977PTY7</accession>
<dbReference type="PANTHER" id="PTHR30483">
    <property type="entry name" value="LEUCINE-SPECIFIC-BINDING PROTEIN"/>
    <property type="match status" value="1"/>
</dbReference>
<evidence type="ECO:0000256" key="4">
    <source>
        <dbReference type="SAM" id="Phobius"/>
    </source>
</evidence>
<keyword evidence="4" id="KW-1133">Transmembrane helix</keyword>
<gene>
    <name evidence="6" type="ORF">KA717_26885</name>
</gene>
<dbReference type="Pfam" id="PF13458">
    <property type="entry name" value="Peripla_BP_6"/>
    <property type="match status" value="1"/>
</dbReference>
<dbReference type="SUPFAM" id="SSF53822">
    <property type="entry name" value="Periplasmic binding protein-like I"/>
    <property type="match status" value="1"/>
</dbReference>
<dbReference type="AlphaFoldDB" id="A0A977PTY7"/>
<proteinExistence type="inferred from homology"/>
<organism evidence="6">
    <name type="scientific">Woronichinia naegeliana WA131</name>
    <dbReference type="NCBI Taxonomy" id="2824559"/>
    <lineage>
        <taxon>Bacteria</taxon>
        <taxon>Bacillati</taxon>
        <taxon>Cyanobacteriota</taxon>
        <taxon>Cyanophyceae</taxon>
        <taxon>Synechococcales</taxon>
        <taxon>Coelosphaeriaceae</taxon>
        <taxon>Woronichinia</taxon>
    </lineage>
</organism>
<evidence type="ECO:0000256" key="3">
    <source>
        <dbReference type="SAM" id="MobiDB-lite"/>
    </source>
</evidence>
<evidence type="ECO:0000256" key="2">
    <source>
        <dbReference type="ARBA" id="ARBA00022729"/>
    </source>
</evidence>
<dbReference type="CDD" id="cd06268">
    <property type="entry name" value="PBP1_ABC_transporter_LIVBP-like"/>
    <property type="match status" value="1"/>
</dbReference>
<name>A0A977PTY7_9CYAN</name>
<evidence type="ECO:0000259" key="5">
    <source>
        <dbReference type="Pfam" id="PF13458"/>
    </source>
</evidence>
<dbReference type="InterPro" id="IPR051010">
    <property type="entry name" value="BCAA_transport"/>
</dbReference>